<evidence type="ECO:0000256" key="2">
    <source>
        <dbReference type="ARBA" id="ARBA00022540"/>
    </source>
</evidence>
<accession>A0A1S3IQ42</accession>
<keyword evidence="2" id="KW-0396">Initiation factor</keyword>
<comment type="similarity">
    <text evidence="1">Belongs to the IF-3 family.</text>
</comment>
<dbReference type="InParanoid" id="A0A1S3IQ42"/>
<dbReference type="AlphaFoldDB" id="A0A1S3IQ42"/>
<dbReference type="Proteomes" id="UP000085678">
    <property type="component" value="Unplaced"/>
</dbReference>
<organism evidence="5 6">
    <name type="scientific">Lingula anatina</name>
    <name type="common">Brachiopod</name>
    <name type="synonym">Lingula unguis</name>
    <dbReference type="NCBI Taxonomy" id="7574"/>
    <lineage>
        <taxon>Eukaryota</taxon>
        <taxon>Metazoa</taxon>
        <taxon>Spiralia</taxon>
        <taxon>Lophotrochozoa</taxon>
        <taxon>Brachiopoda</taxon>
        <taxon>Linguliformea</taxon>
        <taxon>Lingulata</taxon>
        <taxon>Lingulida</taxon>
        <taxon>Linguloidea</taxon>
        <taxon>Lingulidae</taxon>
        <taxon>Lingula</taxon>
    </lineage>
</organism>
<dbReference type="GO" id="GO:0032790">
    <property type="term" value="P:ribosome disassembly"/>
    <property type="evidence" value="ECO:0007669"/>
    <property type="project" value="TreeGrafter"/>
</dbReference>
<evidence type="ECO:0000313" key="5">
    <source>
        <dbReference type="Proteomes" id="UP000085678"/>
    </source>
</evidence>
<feature type="region of interest" description="Disordered" evidence="4">
    <location>
        <begin position="89"/>
        <end position="112"/>
    </location>
</feature>
<name>A0A1S3IQ42_LINAN</name>
<reference evidence="6" key="1">
    <citation type="submission" date="2025-08" db="UniProtKB">
        <authorList>
            <consortium name="RefSeq"/>
        </authorList>
    </citation>
    <scope>IDENTIFICATION</scope>
    <source>
        <tissue evidence="6">Gonads</tissue>
    </source>
</reference>
<keyword evidence="3" id="KW-0648">Protein biosynthesis</keyword>
<dbReference type="InterPro" id="IPR001288">
    <property type="entry name" value="Translation_initiation_fac_3"/>
</dbReference>
<sequence>MASIMGVVLTVRTRCRMLSTYIRVPSIIHVHGERKGAPQQKEKQLMRSSSWWKLIRSSHRKSHSSFGKAPQCLPFVDCQQRLLHTSLIFRDSQNKNQSERDETEQKRTFPKKRPEKVKLPPRIVLKADKNIQLCDKEGQLIKEIAFKHAQREAAEQGLRLVQYVDKNDVKNKAKYVMVTPEEAQGWWKVKKEIQTELQQDITKIKQIRMKGNIEKKDLDSKMEHIIKFLQKGMEVEVSININKKSNQSNLTRLAETIMAAAKGIAKIEKQEGERNVKLILKPLEKLDT</sequence>
<dbReference type="InterPro" id="IPR036788">
    <property type="entry name" value="T_IF-3_C_sf"/>
</dbReference>
<dbReference type="RefSeq" id="XP_013399654.1">
    <property type="nucleotide sequence ID" value="XM_013544200.1"/>
</dbReference>
<dbReference type="GO" id="GO:0005739">
    <property type="term" value="C:mitochondrion"/>
    <property type="evidence" value="ECO:0007669"/>
    <property type="project" value="TreeGrafter"/>
</dbReference>
<proteinExistence type="inferred from homology"/>
<dbReference type="SUPFAM" id="SSF55200">
    <property type="entry name" value="Translation initiation factor IF3, C-terminal domain"/>
    <property type="match status" value="1"/>
</dbReference>
<evidence type="ECO:0000313" key="6">
    <source>
        <dbReference type="RefSeq" id="XP_013399654.1"/>
    </source>
</evidence>
<dbReference type="PANTHER" id="PTHR10938">
    <property type="entry name" value="TRANSLATION INITIATION FACTOR IF-3"/>
    <property type="match status" value="1"/>
</dbReference>
<evidence type="ECO:0000256" key="4">
    <source>
        <dbReference type="SAM" id="MobiDB-lite"/>
    </source>
</evidence>
<dbReference type="Gene3D" id="3.30.110.10">
    <property type="entry name" value="Translation initiation factor 3 (IF-3), C-terminal domain"/>
    <property type="match status" value="1"/>
</dbReference>
<evidence type="ECO:0000256" key="3">
    <source>
        <dbReference type="ARBA" id="ARBA00022917"/>
    </source>
</evidence>
<gene>
    <name evidence="6" type="primary">LOC106165839</name>
</gene>
<dbReference type="PANTHER" id="PTHR10938:SF0">
    <property type="entry name" value="TRANSLATION INITIATION FACTOR IF-3, MITOCHONDRIAL"/>
    <property type="match status" value="1"/>
</dbReference>
<dbReference type="GO" id="GO:0043022">
    <property type="term" value="F:ribosome binding"/>
    <property type="evidence" value="ECO:0007669"/>
    <property type="project" value="TreeGrafter"/>
</dbReference>
<protein>
    <submittedName>
        <fullName evidence="6">Uncharacterized protein LOC106165839</fullName>
    </submittedName>
</protein>
<dbReference type="GO" id="GO:0003743">
    <property type="term" value="F:translation initiation factor activity"/>
    <property type="evidence" value="ECO:0007669"/>
    <property type="project" value="UniProtKB-KW"/>
</dbReference>
<keyword evidence="5" id="KW-1185">Reference proteome</keyword>
<dbReference type="KEGG" id="lak:106165839"/>
<feature type="compositionally biased region" description="Basic and acidic residues" evidence="4">
    <location>
        <begin position="97"/>
        <end position="107"/>
    </location>
</feature>
<dbReference type="GeneID" id="106165839"/>
<dbReference type="GO" id="GO:0070124">
    <property type="term" value="P:mitochondrial translational initiation"/>
    <property type="evidence" value="ECO:0007669"/>
    <property type="project" value="TreeGrafter"/>
</dbReference>
<evidence type="ECO:0000256" key="1">
    <source>
        <dbReference type="ARBA" id="ARBA00005439"/>
    </source>
</evidence>